<feature type="region of interest" description="Disordered" evidence="1">
    <location>
        <begin position="394"/>
        <end position="420"/>
    </location>
</feature>
<keyword evidence="2" id="KW-0472">Membrane</keyword>
<keyword evidence="4" id="KW-1185">Reference proteome</keyword>
<feature type="transmembrane region" description="Helical" evidence="2">
    <location>
        <begin position="170"/>
        <end position="203"/>
    </location>
</feature>
<gene>
    <name evidence="3" type="ORF">Aco03nite_093570</name>
</gene>
<dbReference type="Pfam" id="PF04307">
    <property type="entry name" value="YdjM"/>
    <property type="match status" value="1"/>
</dbReference>
<feature type="transmembrane region" description="Helical" evidence="2">
    <location>
        <begin position="215"/>
        <end position="233"/>
    </location>
</feature>
<dbReference type="PANTHER" id="PTHR40031">
    <property type="entry name" value="HYPOTHETICAL MEMBRANE SPANNING PROTEIN"/>
    <property type="match status" value="1"/>
</dbReference>
<dbReference type="Proteomes" id="UP000612282">
    <property type="component" value="Unassembled WGS sequence"/>
</dbReference>
<evidence type="ECO:0000313" key="3">
    <source>
        <dbReference type="EMBL" id="GID60953.1"/>
    </source>
</evidence>
<protein>
    <recommendedName>
        <fullName evidence="5">Membrane-bound metal-dependent hydrolase</fullName>
    </recommendedName>
</protein>
<keyword evidence="2" id="KW-1133">Transmembrane helix</keyword>
<sequence>MDNLTHTLISVLVGETLHRTLPPSSVLSDRARRGVAITVMAVGGNLPDADVIYTGWAGSTLDYLLHHRGHTHTVVGALGLSVLLFGAVWLWWRRRKVKPAPADLGFLAGVSVLAPLLHIGLDFTNSYGVHPFWPLNDRWFYGDAVFIVEPLLWACSAALLFVLPSRTARVLIGLVLTAGIVLSWFSGFVPATLAALLTLLTAGLAALSRFAPARVALAGGIVAWLALTATFVVTSRTAESRIEALLAQNFPASTTLDVVLTPMPADPVCREVLAIQRSKEAYSVRRAFHSLAPGWISADRCAELYPSTGAYQATGAETTARLDPVAQPSTDEILWAGELSVPADLLARLASEYCAVDALLQFARAPWAIPDSDGWIVGDLRYDREPELGMAEVRVGPSQDECPQLSAPWTPPREDLLTVD</sequence>
<evidence type="ECO:0000256" key="1">
    <source>
        <dbReference type="SAM" id="MobiDB-lite"/>
    </source>
</evidence>
<feature type="transmembrane region" description="Helical" evidence="2">
    <location>
        <begin position="141"/>
        <end position="163"/>
    </location>
</feature>
<evidence type="ECO:0000256" key="2">
    <source>
        <dbReference type="SAM" id="Phobius"/>
    </source>
</evidence>
<accession>A0ABQ3XR31</accession>
<proteinExistence type="predicted"/>
<dbReference type="EMBL" id="BOMG01000116">
    <property type="protein sequence ID" value="GID60953.1"/>
    <property type="molecule type" value="Genomic_DNA"/>
</dbReference>
<dbReference type="InterPro" id="IPR053170">
    <property type="entry name" value="Transcription_regulator"/>
</dbReference>
<feature type="transmembrane region" description="Helical" evidence="2">
    <location>
        <begin position="73"/>
        <end position="92"/>
    </location>
</feature>
<organism evidence="3 4">
    <name type="scientific">Actinoplanes couchii</name>
    <dbReference type="NCBI Taxonomy" id="403638"/>
    <lineage>
        <taxon>Bacteria</taxon>
        <taxon>Bacillati</taxon>
        <taxon>Actinomycetota</taxon>
        <taxon>Actinomycetes</taxon>
        <taxon>Micromonosporales</taxon>
        <taxon>Micromonosporaceae</taxon>
        <taxon>Actinoplanes</taxon>
    </lineage>
</organism>
<reference evidence="3 4" key="1">
    <citation type="submission" date="2021-01" db="EMBL/GenBank/DDBJ databases">
        <title>Whole genome shotgun sequence of Actinoplanes couchii NBRC 106145.</title>
        <authorList>
            <person name="Komaki H."/>
            <person name="Tamura T."/>
        </authorList>
    </citation>
    <scope>NUCLEOTIDE SEQUENCE [LARGE SCALE GENOMIC DNA]</scope>
    <source>
        <strain evidence="3 4">NBRC 106145</strain>
    </source>
</reference>
<dbReference type="PANTHER" id="PTHR40031:SF1">
    <property type="entry name" value="MEMBRANE-BOUND METAL-DEPENDENT HYDROLASE"/>
    <property type="match status" value="1"/>
</dbReference>
<name>A0ABQ3XR31_9ACTN</name>
<comment type="caution">
    <text evidence="3">The sequence shown here is derived from an EMBL/GenBank/DDBJ whole genome shotgun (WGS) entry which is preliminary data.</text>
</comment>
<dbReference type="InterPro" id="IPR007404">
    <property type="entry name" value="YdjM-like"/>
</dbReference>
<evidence type="ECO:0000313" key="4">
    <source>
        <dbReference type="Proteomes" id="UP000612282"/>
    </source>
</evidence>
<evidence type="ECO:0008006" key="5">
    <source>
        <dbReference type="Google" id="ProtNLM"/>
    </source>
</evidence>
<feature type="transmembrane region" description="Helical" evidence="2">
    <location>
        <begin position="104"/>
        <end position="121"/>
    </location>
</feature>
<keyword evidence="2" id="KW-0812">Transmembrane</keyword>